<feature type="transmembrane region" description="Helical" evidence="1">
    <location>
        <begin position="54"/>
        <end position="75"/>
    </location>
</feature>
<keyword evidence="1" id="KW-0812">Transmembrane</keyword>
<feature type="transmembrane region" description="Helical" evidence="1">
    <location>
        <begin position="90"/>
        <end position="109"/>
    </location>
</feature>
<dbReference type="eggNOG" id="ENOG502RXUF">
    <property type="taxonomic scope" value="Eukaryota"/>
</dbReference>
<proteinExistence type="predicted"/>
<accession>B9S2X0</accession>
<dbReference type="STRING" id="3988.B9S2X0"/>
<dbReference type="Proteomes" id="UP000008311">
    <property type="component" value="Unassembled WGS sequence"/>
</dbReference>
<evidence type="ECO:0000256" key="1">
    <source>
        <dbReference type="SAM" id="Phobius"/>
    </source>
</evidence>
<sequence length="230" mass="26818">MGNIIKSFTSGFTNTISDLFTSPLDFLSGKSCSSVCGSTWDFVCYIENFCVANLLKLAMVLALLYIVLLLIYLLYKLRIFECVGHSLCKLAWACMVCWISLWKNCCFFLRDSLIMLKRVSHHHRRDSSEFDTSEDDCYDYEHRTMDVSSRPLSRQMMDYRTAHLRRSLRPKSHRIRVGLSTGSEHGYGRYHHIKHANHGSTVNNIRVIQSSKFVRKGINHRRKGHSRERW</sequence>
<organism evidence="2 3">
    <name type="scientific">Ricinus communis</name>
    <name type="common">Castor bean</name>
    <dbReference type="NCBI Taxonomy" id="3988"/>
    <lineage>
        <taxon>Eukaryota</taxon>
        <taxon>Viridiplantae</taxon>
        <taxon>Streptophyta</taxon>
        <taxon>Embryophyta</taxon>
        <taxon>Tracheophyta</taxon>
        <taxon>Spermatophyta</taxon>
        <taxon>Magnoliopsida</taxon>
        <taxon>eudicotyledons</taxon>
        <taxon>Gunneridae</taxon>
        <taxon>Pentapetalae</taxon>
        <taxon>rosids</taxon>
        <taxon>fabids</taxon>
        <taxon>Malpighiales</taxon>
        <taxon>Euphorbiaceae</taxon>
        <taxon>Acalyphoideae</taxon>
        <taxon>Acalypheae</taxon>
        <taxon>Ricinus</taxon>
    </lineage>
</organism>
<dbReference type="OMA" id="CAPTWDF"/>
<dbReference type="OrthoDB" id="1916120at2759"/>
<protein>
    <submittedName>
        <fullName evidence="2">Uncharacterized protein</fullName>
    </submittedName>
</protein>
<dbReference type="AlphaFoldDB" id="B9S2X0"/>
<keyword evidence="3" id="KW-1185">Reference proteome</keyword>
<keyword evidence="1" id="KW-0472">Membrane</keyword>
<dbReference type="InParanoid" id="B9S2X0"/>
<gene>
    <name evidence="2" type="ORF">RCOM_0563330</name>
</gene>
<dbReference type="PANTHER" id="PTHR35278:SF1">
    <property type="entry name" value="F8K7.16"/>
    <property type="match status" value="1"/>
</dbReference>
<dbReference type="EMBL" id="EQ973853">
    <property type="protein sequence ID" value="EEF42125.1"/>
    <property type="molecule type" value="Genomic_DNA"/>
</dbReference>
<evidence type="ECO:0000313" key="3">
    <source>
        <dbReference type="Proteomes" id="UP000008311"/>
    </source>
</evidence>
<keyword evidence="1" id="KW-1133">Transmembrane helix</keyword>
<name>B9S2X0_RICCO</name>
<evidence type="ECO:0000313" key="2">
    <source>
        <dbReference type="EMBL" id="EEF42125.1"/>
    </source>
</evidence>
<reference evidence="3" key="1">
    <citation type="journal article" date="2010" name="Nat. Biotechnol.">
        <title>Draft genome sequence of the oilseed species Ricinus communis.</title>
        <authorList>
            <person name="Chan A.P."/>
            <person name="Crabtree J."/>
            <person name="Zhao Q."/>
            <person name="Lorenzi H."/>
            <person name="Orvis J."/>
            <person name="Puiu D."/>
            <person name="Melake-Berhan A."/>
            <person name="Jones K.M."/>
            <person name="Redman J."/>
            <person name="Chen G."/>
            <person name="Cahoon E.B."/>
            <person name="Gedil M."/>
            <person name="Stanke M."/>
            <person name="Haas B.J."/>
            <person name="Wortman J.R."/>
            <person name="Fraser-Liggett C.M."/>
            <person name="Ravel J."/>
            <person name="Rabinowicz P.D."/>
        </authorList>
    </citation>
    <scope>NUCLEOTIDE SEQUENCE [LARGE SCALE GENOMIC DNA]</scope>
    <source>
        <strain evidence="3">cv. Hale</strain>
    </source>
</reference>
<dbReference type="PANTHER" id="PTHR35278">
    <property type="entry name" value="TRANSMEMBRANE PROTEIN-RELATED"/>
    <property type="match status" value="1"/>
</dbReference>